<reference evidence="1" key="1">
    <citation type="journal article" date="2021" name="Proc. Natl. Acad. Sci. U.S.A.">
        <title>A Catalog of Tens of Thousands of Viruses from Human Metagenomes Reveals Hidden Associations with Chronic Diseases.</title>
        <authorList>
            <person name="Tisza M.J."/>
            <person name="Buck C.B."/>
        </authorList>
    </citation>
    <scope>NUCLEOTIDE SEQUENCE</scope>
    <source>
        <strain evidence="1">CtqfO1</strain>
    </source>
</reference>
<sequence>MTDELLNQGNAIKNRLHDVEKLLDQLDLTDPSGVDDYTRISPIVIQAGMASTVQFDALAGDEDSASLTQVQVIDAHVHNMIVEIIKDYKSKLEEAFSDLA</sequence>
<dbReference type="EMBL" id="BK032734">
    <property type="protein sequence ID" value="DAF57590.1"/>
    <property type="molecule type" value="Genomic_DNA"/>
</dbReference>
<organism evidence="1">
    <name type="scientific">Myoviridae sp. ctqfO1</name>
    <dbReference type="NCBI Taxonomy" id="2827710"/>
    <lineage>
        <taxon>Viruses</taxon>
        <taxon>Duplodnaviria</taxon>
        <taxon>Heunggongvirae</taxon>
        <taxon>Uroviricota</taxon>
        <taxon>Caudoviricetes</taxon>
    </lineage>
</organism>
<evidence type="ECO:0000313" key="1">
    <source>
        <dbReference type="EMBL" id="DAF57590.1"/>
    </source>
</evidence>
<accession>A0A8S5T2X3</accession>
<protein>
    <submittedName>
        <fullName evidence="1">Uncharacterized protein</fullName>
    </submittedName>
</protein>
<name>A0A8S5T2X3_9CAUD</name>
<proteinExistence type="predicted"/>